<dbReference type="InterPro" id="IPR024289">
    <property type="entry name" value="DUF3828"/>
</dbReference>
<dbReference type="RefSeq" id="WP_130556659.1">
    <property type="nucleotide sequence ID" value="NZ_AP028947.1"/>
</dbReference>
<proteinExistence type="predicted"/>
<dbReference type="EMBL" id="AP028947">
    <property type="protein sequence ID" value="BET25818.1"/>
    <property type="molecule type" value="Genomic_DNA"/>
</dbReference>
<keyword evidence="4" id="KW-1185">Reference proteome</keyword>
<keyword evidence="1" id="KW-1133">Transmembrane helix</keyword>
<dbReference type="Pfam" id="PF12883">
    <property type="entry name" value="DUF3828"/>
    <property type="match status" value="1"/>
</dbReference>
<dbReference type="KEGG" id="lto:RGQ30_13190"/>
<protein>
    <recommendedName>
        <fullName evidence="2">DUF3828 domain-containing protein</fullName>
    </recommendedName>
</protein>
<dbReference type="Proteomes" id="UP001329151">
    <property type="component" value="Chromosome"/>
</dbReference>
<keyword evidence="1" id="KW-0472">Membrane</keyword>
<dbReference type="Gene3D" id="3.10.450.50">
    <property type="match status" value="1"/>
</dbReference>
<gene>
    <name evidence="3" type="ORF">RGQ30_13190</name>
</gene>
<feature type="domain" description="DUF3828" evidence="2">
    <location>
        <begin position="38"/>
        <end position="147"/>
    </location>
</feature>
<name>A0AA86IYX3_9BURK</name>
<keyword evidence="1" id="KW-0812">Transmembrane</keyword>
<accession>A0AA86IYX3</accession>
<evidence type="ECO:0000259" key="2">
    <source>
        <dbReference type="Pfam" id="PF12883"/>
    </source>
</evidence>
<sequence length="161" mass="17751">MKFSRNFSVVIGLLSALGLAVVLWFLNEKSEPKGVDFVQHTYAELYHENSNSSSLDKADEIYSSTLLGLIRKEQQQQIASGEIGKISADPLCNCQDPASVQIVEITPGVSKDGQVTVRVTLLVSGMTEKLRLDLVRETGRWKIDDVTGEQTTSLHNSLIED</sequence>
<evidence type="ECO:0000313" key="3">
    <source>
        <dbReference type="EMBL" id="BET25818.1"/>
    </source>
</evidence>
<feature type="transmembrane region" description="Helical" evidence="1">
    <location>
        <begin position="7"/>
        <end position="26"/>
    </location>
</feature>
<dbReference type="AlphaFoldDB" id="A0AA86IYX3"/>
<evidence type="ECO:0000313" key="4">
    <source>
        <dbReference type="Proteomes" id="UP001329151"/>
    </source>
</evidence>
<evidence type="ECO:0000256" key="1">
    <source>
        <dbReference type="SAM" id="Phobius"/>
    </source>
</evidence>
<reference evidence="3 4" key="1">
    <citation type="submission" date="2023-10" db="EMBL/GenBank/DDBJ databases">
        <title>Complete Genome Sequence of Limnobacter thiooxidans CS-K2T, Isolated from freshwater lake sediments in Bavaria, Germany.</title>
        <authorList>
            <person name="Naruki M."/>
            <person name="Watanabe A."/>
            <person name="Warashina T."/>
            <person name="Morita T."/>
            <person name="Arakawa K."/>
        </authorList>
    </citation>
    <scope>NUCLEOTIDE SEQUENCE [LARGE SCALE GENOMIC DNA]</scope>
    <source>
        <strain evidence="3 4">CS-K2</strain>
    </source>
</reference>
<organism evidence="3 4">
    <name type="scientific">Limnobacter thiooxidans</name>
    <dbReference type="NCBI Taxonomy" id="131080"/>
    <lineage>
        <taxon>Bacteria</taxon>
        <taxon>Pseudomonadati</taxon>
        <taxon>Pseudomonadota</taxon>
        <taxon>Betaproteobacteria</taxon>
        <taxon>Burkholderiales</taxon>
        <taxon>Burkholderiaceae</taxon>
        <taxon>Limnobacter</taxon>
    </lineage>
</organism>